<evidence type="ECO:0000256" key="1">
    <source>
        <dbReference type="ARBA" id="ARBA00022555"/>
    </source>
</evidence>
<dbReference type="Pfam" id="PF01479">
    <property type="entry name" value="S4"/>
    <property type="match status" value="1"/>
</dbReference>
<dbReference type="Proteomes" id="UP000194267">
    <property type="component" value="Unassembled WGS sequence"/>
</dbReference>
<evidence type="ECO:0000256" key="4">
    <source>
        <dbReference type="ARBA" id="ARBA00022917"/>
    </source>
</evidence>
<keyword evidence="2 5" id="KW-0699">rRNA-binding</keyword>
<evidence type="ECO:0000313" key="8">
    <source>
        <dbReference type="Proteomes" id="UP000194267"/>
    </source>
</evidence>
<protein>
    <recommendedName>
        <fullName evidence="5">RQC P-site tRNA stabilizing factor</fullName>
        <shortName evidence="5">RqcP</shortName>
    </recommendedName>
    <alternativeName>
        <fullName evidence="5">Ribosome-associated protein quality control protein P</fullName>
    </alternativeName>
</protein>
<dbReference type="PIRSF" id="PIRSF038881">
    <property type="entry name" value="RNAbp_HP1423"/>
    <property type="match status" value="1"/>
</dbReference>
<evidence type="ECO:0000313" key="7">
    <source>
        <dbReference type="EMBL" id="OTA40996.1"/>
    </source>
</evidence>
<gene>
    <name evidence="5" type="primary">rqcP</name>
    <name evidence="7" type="ORF">A6D92_11080</name>
</gene>
<feature type="domain" description="RNA-binding S4" evidence="6">
    <location>
        <begin position="1"/>
        <end position="62"/>
    </location>
</feature>
<dbReference type="GO" id="GO:0019843">
    <property type="term" value="F:rRNA binding"/>
    <property type="evidence" value="ECO:0007669"/>
    <property type="project" value="UniProtKB-UniRule"/>
</dbReference>
<comment type="similarity">
    <text evidence="5">Belongs to the RqcP family.</text>
</comment>
<dbReference type="AlphaFoldDB" id="A0A1Y2T5E6"/>
<comment type="function">
    <text evidence="5">Key component of the ribosome quality control system (RQC), a ribosome-associated complex that mediates the extraction of incompletely synthesized nascent chains from stalled ribosomes and their subsequent degradation. RqcH recruits Ala-charged tRNA, and with RqcP directs the elongation of stalled nascent chains on 50S ribosomal subunits, leading to non-templated C-terminal alanine extensions (Ala tail). The Ala tail promotes nascent chain degradation. RqcP is associated with the translocation-like movement of the peptidyl-tRNA from the A-site into the P-site.</text>
</comment>
<dbReference type="InterPro" id="IPR025490">
    <property type="entry name" value="RqcP"/>
</dbReference>
<evidence type="ECO:0000259" key="6">
    <source>
        <dbReference type="SMART" id="SM00363"/>
    </source>
</evidence>
<comment type="caution">
    <text evidence="7">The sequence shown here is derived from an EMBL/GenBank/DDBJ whole genome shotgun (WGS) entry which is preliminary data.</text>
</comment>
<proteinExistence type="inferred from homology"/>
<keyword evidence="3 5" id="KW-0694">RNA-binding</keyword>
<dbReference type="EMBL" id="LWLV01000922">
    <property type="protein sequence ID" value="OTA40996.1"/>
    <property type="molecule type" value="Genomic_DNA"/>
</dbReference>
<organism evidence="7 8">
    <name type="scientific">Symbiobacterium thermophilum</name>
    <dbReference type="NCBI Taxonomy" id="2734"/>
    <lineage>
        <taxon>Bacteria</taxon>
        <taxon>Bacillati</taxon>
        <taxon>Bacillota</taxon>
        <taxon>Clostridia</taxon>
        <taxon>Eubacteriales</taxon>
        <taxon>Symbiobacteriaceae</taxon>
        <taxon>Symbiobacterium</taxon>
    </lineage>
</organism>
<name>A0A1Y2T5E6_SYMTR</name>
<dbReference type="SMART" id="SM00363">
    <property type="entry name" value="S4"/>
    <property type="match status" value="1"/>
</dbReference>
<accession>A0A1Y2T5E6</accession>
<reference evidence="8" key="1">
    <citation type="submission" date="2016-04" db="EMBL/GenBank/DDBJ databases">
        <authorList>
            <person name="Antunes L.P."/>
            <person name="Martins L.F."/>
            <person name="Pereira R.V."/>
            <person name="Thomas A.M."/>
            <person name="Barbosa D."/>
            <person name="Nascimento L."/>
            <person name="Silva G.M."/>
            <person name="Condomitti G.W."/>
            <person name="Digiampietri L.A."/>
            <person name="Lombardi K.C."/>
            <person name="Ramos P.L."/>
            <person name="Quaggio R.B."/>
            <person name="Oliveira J.C."/>
            <person name="Pascon R.C."/>
            <person name="Cruz J.B."/>
            <person name="Silva A.M."/>
            <person name="Setubal J.C."/>
        </authorList>
    </citation>
    <scope>NUCLEOTIDE SEQUENCE [LARGE SCALE GENOMIC DNA]</scope>
</reference>
<dbReference type="InterPro" id="IPR002942">
    <property type="entry name" value="S4_RNA-bd"/>
</dbReference>
<evidence type="ECO:0000256" key="3">
    <source>
        <dbReference type="ARBA" id="ARBA00022884"/>
    </source>
</evidence>
<dbReference type="CDD" id="cd00165">
    <property type="entry name" value="S4"/>
    <property type="match status" value="1"/>
</dbReference>
<dbReference type="SUPFAM" id="SSF55174">
    <property type="entry name" value="Alpha-L RNA-binding motif"/>
    <property type="match status" value="1"/>
</dbReference>
<dbReference type="GO" id="GO:0072344">
    <property type="term" value="P:rescue of stalled ribosome"/>
    <property type="evidence" value="ECO:0007669"/>
    <property type="project" value="UniProtKB-UniRule"/>
</dbReference>
<evidence type="ECO:0000256" key="2">
    <source>
        <dbReference type="ARBA" id="ARBA00022730"/>
    </source>
</evidence>
<keyword evidence="1 5" id="KW-0820">tRNA-binding</keyword>
<dbReference type="GO" id="GO:0043023">
    <property type="term" value="F:ribosomal large subunit binding"/>
    <property type="evidence" value="ECO:0007669"/>
    <property type="project" value="UniProtKB-UniRule"/>
</dbReference>
<evidence type="ECO:0000256" key="5">
    <source>
        <dbReference type="HAMAP-Rule" id="MF_00871"/>
    </source>
</evidence>
<dbReference type="Gene3D" id="3.10.290.10">
    <property type="entry name" value="RNA-binding S4 domain"/>
    <property type="match status" value="1"/>
</dbReference>
<keyword evidence="4 5" id="KW-0648">Protein biosynthesis</keyword>
<dbReference type="HAMAP" id="MF_00871">
    <property type="entry name" value="RqcP"/>
    <property type="match status" value="1"/>
</dbReference>
<comment type="subunit">
    <text evidence="5">Associates with stalled 50S ribosomal subunits. Binds to RqcH, 23S rRNA and the P-site tRNA. Does not require RqcH for association with 50S subunits.</text>
</comment>
<dbReference type="GO" id="GO:0000049">
    <property type="term" value="F:tRNA binding"/>
    <property type="evidence" value="ECO:0007669"/>
    <property type="project" value="UniProtKB-UniRule"/>
</dbReference>
<sequence length="97" mass="10983">MRIDKFLKVSRIIKRRTLAKEVCDAGRVQINGKPAKAGTEVKPGDTVFIDFGRRELTVRVLDVREHVRAAEARELYEVIAEVVKPDPLLADLEDDPE</sequence>
<dbReference type="PROSITE" id="PS50889">
    <property type="entry name" value="S4"/>
    <property type="match status" value="1"/>
</dbReference>
<dbReference type="InterPro" id="IPR036986">
    <property type="entry name" value="S4_RNA-bd_sf"/>
</dbReference>